<evidence type="ECO:0000313" key="4">
    <source>
        <dbReference type="Proteomes" id="UP000529417"/>
    </source>
</evidence>
<keyword evidence="3" id="KW-0808">Transferase</keyword>
<dbReference type="PANTHER" id="PTHR43777">
    <property type="entry name" value="MOLYBDENUM COFACTOR CYTIDYLYLTRANSFERASE"/>
    <property type="match status" value="1"/>
</dbReference>
<feature type="domain" description="MobA-like NTP transferase" evidence="2">
    <location>
        <begin position="24"/>
        <end position="181"/>
    </location>
</feature>
<evidence type="ECO:0000259" key="2">
    <source>
        <dbReference type="Pfam" id="PF12804"/>
    </source>
</evidence>
<accession>A0A7Z0KZ13</accession>
<gene>
    <name evidence="3" type="ORF">HUK65_08770</name>
</gene>
<dbReference type="Gene3D" id="3.90.550.10">
    <property type="entry name" value="Spore Coat Polysaccharide Biosynthesis Protein SpsA, Chain A"/>
    <property type="match status" value="1"/>
</dbReference>
<name>A0A7Z0KZ13_9RHOB</name>
<sequence length="213" mass="21700">MGRAGLGCCETTTRRSAVHPFAIVLPAAGTSSRMGGADKLLEPVDAVPLLQVMAGRACATGAAVAVTLRPGDTARATVLEGLPLSVIAVPDAGEGMAASLRAGARWATGRAGALMVLLPDMPGITSADMTALFAAWQDNPERPLRAATADGQPGHPVILPPARWPAMARLQGDAGARDLVTDAGLHPLPGQRAVTDLDTPTAWAAWRAGHAAN</sequence>
<reference evidence="3 4" key="1">
    <citation type="journal article" date="2000" name="Arch. Microbiol.">
        <title>Rhodobaca bogoriensis gen. nov. and sp. nov., an alkaliphilic purple nonsulfur bacterium from African Rift Valley soda lakes.</title>
        <authorList>
            <person name="Milford A.D."/>
            <person name="Achenbach L.A."/>
            <person name="Jung D.O."/>
            <person name="Madigan M.T."/>
        </authorList>
    </citation>
    <scope>NUCLEOTIDE SEQUENCE [LARGE SCALE GENOMIC DNA]</scope>
    <source>
        <strain evidence="3 4">2376</strain>
    </source>
</reference>
<keyword evidence="1" id="KW-0460">Magnesium</keyword>
<dbReference type="Proteomes" id="UP000529417">
    <property type="component" value="Unassembled WGS sequence"/>
</dbReference>
<dbReference type="EMBL" id="JACBXS010000014">
    <property type="protein sequence ID" value="NYS25086.1"/>
    <property type="molecule type" value="Genomic_DNA"/>
</dbReference>
<evidence type="ECO:0000256" key="1">
    <source>
        <dbReference type="ARBA" id="ARBA00022842"/>
    </source>
</evidence>
<organism evidence="3 4">
    <name type="scientific">Rhabdonatronobacter sediminivivens</name>
    <dbReference type="NCBI Taxonomy" id="2743469"/>
    <lineage>
        <taxon>Bacteria</taxon>
        <taxon>Pseudomonadati</taxon>
        <taxon>Pseudomonadota</taxon>
        <taxon>Alphaproteobacteria</taxon>
        <taxon>Rhodobacterales</taxon>
        <taxon>Paracoccaceae</taxon>
        <taxon>Rhabdonatronobacter</taxon>
    </lineage>
</organism>
<evidence type="ECO:0000313" key="3">
    <source>
        <dbReference type="EMBL" id="NYS25086.1"/>
    </source>
</evidence>
<dbReference type="InterPro" id="IPR029044">
    <property type="entry name" value="Nucleotide-diphossugar_trans"/>
</dbReference>
<dbReference type="AlphaFoldDB" id="A0A7Z0KZ13"/>
<proteinExistence type="predicted"/>
<dbReference type="GO" id="GO:0016779">
    <property type="term" value="F:nucleotidyltransferase activity"/>
    <property type="evidence" value="ECO:0007669"/>
    <property type="project" value="UniProtKB-ARBA"/>
</dbReference>
<comment type="caution">
    <text evidence="3">The sequence shown here is derived from an EMBL/GenBank/DDBJ whole genome shotgun (WGS) entry which is preliminary data.</text>
</comment>
<dbReference type="InterPro" id="IPR025877">
    <property type="entry name" value="MobA-like_NTP_Trfase"/>
</dbReference>
<dbReference type="PANTHER" id="PTHR43777:SF1">
    <property type="entry name" value="MOLYBDENUM COFACTOR CYTIDYLYLTRANSFERASE"/>
    <property type="match status" value="1"/>
</dbReference>
<protein>
    <submittedName>
        <fullName evidence="3">Nucleotidyltransferase family protein</fullName>
    </submittedName>
</protein>
<dbReference type="CDD" id="cd04182">
    <property type="entry name" value="GT_2_like_f"/>
    <property type="match status" value="1"/>
</dbReference>
<dbReference type="Pfam" id="PF12804">
    <property type="entry name" value="NTP_transf_3"/>
    <property type="match status" value="1"/>
</dbReference>
<keyword evidence="4" id="KW-1185">Reference proteome</keyword>
<dbReference type="SUPFAM" id="SSF53448">
    <property type="entry name" value="Nucleotide-diphospho-sugar transferases"/>
    <property type="match status" value="1"/>
</dbReference>